<feature type="domain" description="Coilin N-terminal" evidence="2">
    <location>
        <begin position="4"/>
        <end position="152"/>
    </location>
</feature>
<reference evidence="4" key="2">
    <citation type="submission" date="2023-05" db="EMBL/GenBank/DDBJ databases">
        <authorList>
            <person name="Schelkunov M.I."/>
        </authorList>
    </citation>
    <scope>NUCLEOTIDE SEQUENCE</scope>
    <source>
        <strain evidence="4">Hsosn_3</strain>
        <tissue evidence="4">Leaf</tissue>
    </source>
</reference>
<dbReference type="GO" id="GO:0015030">
    <property type="term" value="C:Cajal body"/>
    <property type="evidence" value="ECO:0007669"/>
    <property type="project" value="TreeGrafter"/>
</dbReference>
<dbReference type="InterPro" id="IPR031722">
    <property type="entry name" value="Coilin_N"/>
</dbReference>
<dbReference type="EMBL" id="JAUIZM010000007">
    <property type="protein sequence ID" value="KAK1376608.1"/>
    <property type="molecule type" value="Genomic_DNA"/>
</dbReference>
<feature type="compositionally biased region" description="Acidic residues" evidence="1">
    <location>
        <begin position="106"/>
        <end position="117"/>
    </location>
</feature>
<feature type="compositionally biased region" description="Basic and acidic residues" evidence="1">
    <location>
        <begin position="203"/>
        <end position="216"/>
    </location>
</feature>
<evidence type="ECO:0000313" key="5">
    <source>
        <dbReference type="Proteomes" id="UP001237642"/>
    </source>
</evidence>
<name>A0AAD8MLM9_9APIA</name>
<feature type="domain" description="Coilin tudor" evidence="3">
    <location>
        <begin position="429"/>
        <end position="533"/>
    </location>
</feature>
<evidence type="ECO:0000313" key="4">
    <source>
        <dbReference type="EMBL" id="KAK1376608.1"/>
    </source>
</evidence>
<feature type="compositionally biased region" description="Acidic residues" evidence="1">
    <location>
        <begin position="134"/>
        <end position="144"/>
    </location>
</feature>
<proteinExistence type="predicted"/>
<dbReference type="InterPro" id="IPR024822">
    <property type="entry name" value="Coilin"/>
</dbReference>
<dbReference type="GO" id="GO:0000387">
    <property type="term" value="P:spliceosomal snRNP assembly"/>
    <property type="evidence" value="ECO:0007669"/>
    <property type="project" value="TreeGrafter"/>
</dbReference>
<evidence type="ECO:0000259" key="2">
    <source>
        <dbReference type="Pfam" id="PF15862"/>
    </source>
</evidence>
<dbReference type="PANTHER" id="PTHR15197:SF0">
    <property type="entry name" value="COILIN"/>
    <property type="match status" value="1"/>
</dbReference>
<dbReference type="GO" id="GO:0030620">
    <property type="term" value="F:U2 snRNA binding"/>
    <property type="evidence" value="ECO:0007669"/>
    <property type="project" value="TreeGrafter"/>
</dbReference>
<feature type="region of interest" description="Disordered" evidence="1">
    <location>
        <begin position="106"/>
        <end position="257"/>
    </location>
</feature>
<feature type="compositionally biased region" description="Basic and acidic residues" evidence="1">
    <location>
        <begin position="324"/>
        <end position="343"/>
    </location>
</feature>
<gene>
    <name evidence="4" type="ORF">POM88_032801</name>
</gene>
<protein>
    <submittedName>
        <fullName evidence="4">Coilin</fullName>
    </submittedName>
</protein>
<keyword evidence="5" id="KW-1185">Reference proteome</keyword>
<feature type="compositionally biased region" description="Polar residues" evidence="1">
    <location>
        <begin position="145"/>
        <end position="154"/>
    </location>
</feature>
<accession>A0AAD8MLM9</accession>
<evidence type="ECO:0000259" key="3">
    <source>
        <dbReference type="Pfam" id="PF23086"/>
    </source>
</evidence>
<dbReference type="Proteomes" id="UP001237642">
    <property type="component" value="Unassembled WGS sequence"/>
</dbReference>
<organism evidence="4 5">
    <name type="scientific">Heracleum sosnowskyi</name>
    <dbReference type="NCBI Taxonomy" id="360622"/>
    <lineage>
        <taxon>Eukaryota</taxon>
        <taxon>Viridiplantae</taxon>
        <taxon>Streptophyta</taxon>
        <taxon>Embryophyta</taxon>
        <taxon>Tracheophyta</taxon>
        <taxon>Spermatophyta</taxon>
        <taxon>Magnoliopsida</taxon>
        <taxon>eudicotyledons</taxon>
        <taxon>Gunneridae</taxon>
        <taxon>Pentapetalae</taxon>
        <taxon>asterids</taxon>
        <taxon>campanulids</taxon>
        <taxon>Apiales</taxon>
        <taxon>Apiaceae</taxon>
        <taxon>Apioideae</taxon>
        <taxon>apioid superclade</taxon>
        <taxon>Tordylieae</taxon>
        <taxon>Tordyliinae</taxon>
        <taxon>Heracleum</taxon>
    </lineage>
</organism>
<feature type="region of interest" description="Disordered" evidence="1">
    <location>
        <begin position="554"/>
        <end position="573"/>
    </location>
</feature>
<dbReference type="PANTHER" id="PTHR15197">
    <property type="entry name" value="COILIN P80"/>
    <property type="match status" value="1"/>
</dbReference>
<feature type="region of interest" description="Disordered" evidence="1">
    <location>
        <begin position="323"/>
        <end position="348"/>
    </location>
</feature>
<dbReference type="InterPro" id="IPR056398">
    <property type="entry name" value="Tudor_Coilin"/>
</dbReference>
<sequence length="635" mass="70906">MESVRIRLVFEDKDSLNKTQRSLGLYRSWVLVKPREFPTFSDLSAHLLTVFDLAQSCPHGLLLCMDDFVLPPFESTSILNDKDIISVKRKGGTSNGILKTCNAADSSEDFENVEEQPLDAGEPSNKKEAGSSEIESDEDAECSDNTEPSENLSPVNALHKERKASTELQSSKQKKPRTVVPNGMGKDNQTKSGDGQGLISKKVSCEKRKKASDSKCKQITKPTQQCVENISSPSKSTSDENSDQLQENIKKTEDMSNVTITTGKVPSRSARRKKAKRQWLRATANIGKRKIACKSKLPIKRKHRQAEVKNKEVIDQSKVLRQLKQSEQEEPEYKIDEEKPDEKGDGEDEFVPVVIRPGHIRFEPLEEGEIVQQNQVSVETFQWNGITSKRKGQKWGTEKISPAEMHEHQNFDHDQPNISTTEVEIPVHDPIDFDKLQPLANLPKEGDVIAYRILELSSTWTPEVSSFRVGTVSWYKPDSKEVMLMPIPEYPVIPEKLNEDAFESQPNNSLYNEDGSLQIDFSSLMDVRIVKHGNSDSSEAVADDSNGDSLKAITKKVGNSSPTNTEGVLNSPKAGKGEVNLLDHFSEVLDAKKAQLYEENSWIKGSPVKSSWSYRALRGSALGPVMALLRSNNDI</sequence>
<dbReference type="GO" id="GO:0030619">
    <property type="term" value="F:U1 snRNA binding"/>
    <property type="evidence" value="ECO:0007669"/>
    <property type="project" value="TreeGrafter"/>
</dbReference>
<feature type="compositionally biased region" description="Polar residues" evidence="1">
    <location>
        <begin position="220"/>
        <end position="236"/>
    </location>
</feature>
<reference evidence="4" key="1">
    <citation type="submission" date="2023-02" db="EMBL/GenBank/DDBJ databases">
        <title>Genome of toxic invasive species Heracleum sosnowskyi carries increased number of genes despite the absence of recent whole-genome duplications.</title>
        <authorList>
            <person name="Schelkunov M."/>
            <person name="Shtratnikova V."/>
            <person name="Makarenko M."/>
            <person name="Klepikova A."/>
            <person name="Omelchenko D."/>
            <person name="Novikova G."/>
            <person name="Obukhova E."/>
            <person name="Bogdanov V."/>
            <person name="Penin A."/>
            <person name="Logacheva M."/>
        </authorList>
    </citation>
    <scope>NUCLEOTIDE SEQUENCE</scope>
    <source>
        <strain evidence="4">Hsosn_3</strain>
        <tissue evidence="4">Leaf</tissue>
    </source>
</reference>
<feature type="compositionally biased region" description="Polar residues" evidence="1">
    <location>
        <begin position="557"/>
        <end position="568"/>
    </location>
</feature>
<dbReference type="AlphaFoldDB" id="A0AAD8MLM9"/>
<evidence type="ECO:0000256" key="1">
    <source>
        <dbReference type="SAM" id="MobiDB-lite"/>
    </source>
</evidence>
<dbReference type="Pfam" id="PF23086">
    <property type="entry name" value="Tudor_Coilin"/>
    <property type="match status" value="1"/>
</dbReference>
<comment type="caution">
    <text evidence="4">The sequence shown here is derived from an EMBL/GenBank/DDBJ whole genome shotgun (WGS) entry which is preliminary data.</text>
</comment>
<dbReference type="Pfam" id="PF15862">
    <property type="entry name" value="Coilin_N"/>
    <property type="match status" value="1"/>
</dbReference>